<dbReference type="Pfam" id="PF08220">
    <property type="entry name" value="HTH_DeoR"/>
    <property type="match status" value="1"/>
</dbReference>
<name>A0A8J3ND41_9ACTN</name>
<dbReference type="InterPro" id="IPR050313">
    <property type="entry name" value="Carb_Metab_HTH_regulators"/>
</dbReference>
<evidence type="ECO:0000313" key="5">
    <source>
        <dbReference type="EMBL" id="GID14959.1"/>
    </source>
</evidence>
<feature type="domain" description="HTH deoR-type" evidence="4">
    <location>
        <begin position="12"/>
        <end position="67"/>
    </location>
</feature>
<dbReference type="GO" id="GO:0003677">
    <property type="term" value="F:DNA binding"/>
    <property type="evidence" value="ECO:0007669"/>
    <property type="project" value="UniProtKB-KW"/>
</dbReference>
<reference evidence="5" key="1">
    <citation type="submission" date="2021-01" db="EMBL/GenBank/DDBJ databases">
        <title>Whole genome shotgun sequence of Actinocatenispora rupis NBRC 107355.</title>
        <authorList>
            <person name="Komaki H."/>
            <person name="Tamura T."/>
        </authorList>
    </citation>
    <scope>NUCLEOTIDE SEQUENCE</scope>
    <source>
        <strain evidence="5">NBRC 107355</strain>
    </source>
</reference>
<keyword evidence="2" id="KW-0238">DNA-binding</keyword>
<dbReference type="InterPro" id="IPR036390">
    <property type="entry name" value="WH_DNA-bd_sf"/>
</dbReference>
<evidence type="ECO:0000313" key="6">
    <source>
        <dbReference type="Proteomes" id="UP000612808"/>
    </source>
</evidence>
<sequence>MANPGRRSAADVNTRREQMLDRILSQGRAEIQQLADEFGISAMTVHRDVDSLVADGLLAKHRGWVEAPSALLVQTSARWRLRSGQEVKSVLATAAVGFLTDARSVLVDDSTTCLGVLPGLARPLGNLTVVTNYLRAARLAGNRLGIRVHLLPGEYEPDLDAVFGVATVDAVRTWRVDVALLSVPAVADGQLFHPLPESRALKVAMTEAADRRVLLVDHSKFGHTSTYVFPPLRPTDLVVLDDATPTAEIDAIRAAGAQVHIVPTPVETY</sequence>
<dbReference type="InterPro" id="IPR014036">
    <property type="entry name" value="DeoR-like_C"/>
</dbReference>
<comment type="caution">
    <text evidence="5">The sequence shown here is derived from an EMBL/GenBank/DDBJ whole genome shotgun (WGS) entry which is preliminary data.</text>
</comment>
<dbReference type="InterPro" id="IPR001034">
    <property type="entry name" value="DeoR_HTH"/>
</dbReference>
<dbReference type="Gene3D" id="1.10.10.10">
    <property type="entry name" value="Winged helix-like DNA-binding domain superfamily/Winged helix DNA-binding domain"/>
    <property type="match status" value="1"/>
</dbReference>
<dbReference type="PANTHER" id="PTHR30363:SF44">
    <property type="entry name" value="AGA OPERON TRANSCRIPTIONAL REPRESSOR-RELATED"/>
    <property type="match status" value="1"/>
</dbReference>
<dbReference type="SMART" id="SM00420">
    <property type="entry name" value="HTH_DEOR"/>
    <property type="match status" value="1"/>
</dbReference>
<dbReference type="EMBL" id="BOMB01000035">
    <property type="protein sequence ID" value="GID14959.1"/>
    <property type="molecule type" value="Genomic_DNA"/>
</dbReference>
<proteinExistence type="predicted"/>
<keyword evidence="3" id="KW-0804">Transcription</keyword>
<dbReference type="AlphaFoldDB" id="A0A8J3ND41"/>
<dbReference type="InterPro" id="IPR036388">
    <property type="entry name" value="WH-like_DNA-bd_sf"/>
</dbReference>
<dbReference type="SUPFAM" id="SSF100950">
    <property type="entry name" value="NagB/RpiA/CoA transferase-like"/>
    <property type="match status" value="1"/>
</dbReference>
<evidence type="ECO:0000256" key="1">
    <source>
        <dbReference type="ARBA" id="ARBA00023015"/>
    </source>
</evidence>
<dbReference type="InterPro" id="IPR018356">
    <property type="entry name" value="Tscrpt_reg_HTH_DeoR_CS"/>
</dbReference>
<dbReference type="Pfam" id="PF00455">
    <property type="entry name" value="DeoRC"/>
    <property type="match status" value="1"/>
</dbReference>
<evidence type="ECO:0000259" key="4">
    <source>
        <dbReference type="PROSITE" id="PS51000"/>
    </source>
</evidence>
<dbReference type="RefSeq" id="WP_203663008.1">
    <property type="nucleotide sequence ID" value="NZ_BAAAZM010000012.1"/>
</dbReference>
<gene>
    <name evidence="5" type="ORF">Aru02nite_58480</name>
</gene>
<keyword evidence="6" id="KW-1185">Reference proteome</keyword>
<dbReference type="SUPFAM" id="SSF46785">
    <property type="entry name" value="Winged helix' DNA-binding domain"/>
    <property type="match status" value="1"/>
</dbReference>
<dbReference type="PROSITE" id="PS51000">
    <property type="entry name" value="HTH_DEOR_2"/>
    <property type="match status" value="1"/>
</dbReference>
<evidence type="ECO:0000256" key="3">
    <source>
        <dbReference type="ARBA" id="ARBA00023163"/>
    </source>
</evidence>
<dbReference type="PROSITE" id="PS00894">
    <property type="entry name" value="HTH_DEOR_1"/>
    <property type="match status" value="1"/>
</dbReference>
<protein>
    <submittedName>
        <fullName evidence="5">DeoR family transcriptional regulator</fullName>
    </submittedName>
</protein>
<evidence type="ECO:0000256" key="2">
    <source>
        <dbReference type="ARBA" id="ARBA00023125"/>
    </source>
</evidence>
<organism evidence="5 6">
    <name type="scientific">Actinocatenispora rupis</name>
    <dbReference type="NCBI Taxonomy" id="519421"/>
    <lineage>
        <taxon>Bacteria</taxon>
        <taxon>Bacillati</taxon>
        <taxon>Actinomycetota</taxon>
        <taxon>Actinomycetes</taxon>
        <taxon>Micromonosporales</taxon>
        <taxon>Micromonosporaceae</taxon>
        <taxon>Actinocatenispora</taxon>
    </lineage>
</organism>
<dbReference type="InterPro" id="IPR037171">
    <property type="entry name" value="NagB/RpiA_transferase-like"/>
</dbReference>
<dbReference type="GO" id="GO:0003700">
    <property type="term" value="F:DNA-binding transcription factor activity"/>
    <property type="evidence" value="ECO:0007669"/>
    <property type="project" value="InterPro"/>
</dbReference>
<keyword evidence="1" id="KW-0805">Transcription regulation</keyword>
<dbReference type="SMART" id="SM01134">
    <property type="entry name" value="DeoRC"/>
    <property type="match status" value="1"/>
</dbReference>
<accession>A0A8J3ND41</accession>
<dbReference type="Proteomes" id="UP000612808">
    <property type="component" value="Unassembled WGS sequence"/>
</dbReference>
<dbReference type="PANTHER" id="PTHR30363">
    <property type="entry name" value="HTH-TYPE TRANSCRIPTIONAL REGULATOR SRLR-RELATED"/>
    <property type="match status" value="1"/>
</dbReference>